<feature type="non-terminal residue" evidence="3">
    <location>
        <position position="232"/>
    </location>
</feature>
<evidence type="ECO:0000313" key="3">
    <source>
        <dbReference type="EMBL" id="CAG8640987.1"/>
    </source>
</evidence>
<dbReference type="Proteomes" id="UP000789572">
    <property type="component" value="Unassembled WGS sequence"/>
</dbReference>
<dbReference type="OrthoDB" id="2446649at2759"/>
<dbReference type="EMBL" id="CAJVPJ010003512">
    <property type="protein sequence ID" value="CAG8640987.1"/>
    <property type="molecule type" value="Genomic_DNA"/>
</dbReference>
<evidence type="ECO:0000313" key="4">
    <source>
        <dbReference type="Proteomes" id="UP000789572"/>
    </source>
</evidence>
<evidence type="ECO:0000256" key="1">
    <source>
        <dbReference type="SAM" id="Coils"/>
    </source>
</evidence>
<feature type="region of interest" description="Disordered" evidence="2">
    <location>
        <begin position="121"/>
        <end position="142"/>
    </location>
</feature>
<feature type="coiled-coil region" evidence="1">
    <location>
        <begin position="13"/>
        <end position="89"/>
    </location>
</feature>
<keyword evidence="4" id="KW-1185">Reference proteome</keyword>
<accession>A0A9N9H126</accession>
<keyword evidence="1" id="KW-0175">Coiled coil</keyword>
<reference evidence="3" key="1">
    <citation type="submission" date="2021-06" db="EMBL/GenBank/DDBJ databases">
        <authorList>
            <person name="Kallberg Y."/>
            <person name="Tangrot J."/>
            <person name="Rosling A."/>
        </authorList>
    </citation>
    <scope>NUCLEOTIDE SEQUENCE</scope>
    <source>
        <strain evidence="3">IA702</strain>
    </source>
</reference>
<gene>
    <name evidence="3" type="ORF">POCULU_LOCUS9418</name>
</gene>
<dbReference type="Gene3D" id="1.20.5.1000">
    <property type="entry name" value="arf6 gtpase in complex with a specific effector, jip4"/>
    <property type="match status" value="1"/>
</dbReference>
<protein>
    <submittedName>
        <fullName evidence="3">8633_t:CDS:1</fullName>
    </submittedName>
</protein>
<sequence length="232" mass="27395">GVIAQRDDRNNQVLQLQQDVNYFRQQNANLQNQVNQLIQERDTLQNRVNQLIPERDTLQNRVNQLISERDTLRNRINQLARDLNNSQQGYILRGRLWHNASLIWNEQSKLKRTLEIIYKSTQPTSSRRQEGRLLRPSQMEPGEIYRGPNLRLNDPEWLRMDEATDRLSALAGWKLRIYALGVAGRLFHLVLVEEVALPSSRCDLVNLRHAYRVMLAFTDKLNMAWRRGSWMR</sequence>
<organism evidence="3 4">
    <name type="scientific">Paraglomus occultum</name>
    <dbReference type="NCBI Taxonomy" id="144539"/>
    <lineage>
        <taxon>Eukaryota</taxon>
        <taxon>Fungi</taxon>
        <taxon>Fungi incertae sedis</taxon>
        <taxon>Mucoromycota</taxon>
        <taxon>Glomeromycotina</taxon>
        <taxon>Glomeromycetes</taxon>
        <taxon>Paraglomerales</taxon>
        <taxon>Paraglomeraceae</taxon>
        <taxon>Paraglomus</taxon>
    </lineage>
</organism>
<comment type="caution">
    <text evidence="3">The sequence shown here is derived from an EMBL/GenBank/DDBJ whole genome shotgun (WGS) entry which is preliminary data.</text>
</comment>
<dbReference type="AlphaFoldDB" id="A0A9N9H126"/>
<proteinExistence type="predicted"/>
<name>A0A9N9H126_9GLOM</name>
<evidence type="ECO:0000256" key="2">
    <source>
        <dbReference type="SAM" id="MobiDB-lite"/>
    </source>
</evidence>